<evidence type="ECO:0000313" key="4">
    <source>
        <dbReference type="EMBL" id="CAF1277996.1"/>
    </source>
</evidence>
<proteinExistence type="predicted"/>
<dbReference type="Proteomes" id="UP000663854">
    <property type="component" value="Unassembled WGS sequence"/>
</dbReference>
<reference evidence="4" key="1">
    <citation type="submission" date="2021-02" db="EMBL/GenBank/DDBJ databases">
        <authorList>
            <person name="Nowell W R."/>
        </authorList>
    </citation>
    <scope>NUCLEOTIDE SEQUENCE</scope>
</reference>
<evidence type="ECO:0000313" key="3">
    <source>
        <dbReference type="EMBL" id="CAF1277689.1"/>
    </source>
</evidence>
<evidence type="ECO:0000259" key="2">
    <source>
        <dbReference type="PROSITE" id="PS00028"/>
    </source>
</evidence>
<comment type="caution">
    <text evidence="4">The sequence shown here is derived from an EMBL/GenBank/DDBJ whole genome shotgun (WGS) entry which is preliminary data.</text>
</comment>
<feature type="non-terminal residue" evidence="4">
    <location>
        <position position="124"/>
    </location>
</feature>
<dbReference type="EMBL" id="CAJNOL010003304">
    <property type="protein sequence ID" value="CAF1557022.1"/>
    <property type="molecule type" value="Genomic_DNA"/>
</dbReference>
<gene>
    <name evidence="5" type="ORF">JXQ802_LOCUS44060</name>
    <name evidence="6" type="ORF">JXQ802_LOCUS44084</name>
    <name evidence="3" type="ORF">PYM288_LOCUS28718</name>
    <name evidence="4" type="ORF">PYM288_LOCUS28732</name>
</gene>
<dbReference type="EMBL" id="CAJNOH010002173">
    <property type="protein sequence ID" value="CAF1277689.1"/>
    <property type="molecule type" value="Genomic_DNA"/>
</dbReference>
<feature type="compositionally biased region" description="Polar residues" evidence="1">
    <location>
        <begin position="64"/>
        <end position="73"/>
    </location>
</feature>
<feature type="region of interest" description="Disordered" evidence="1">
    <location>
        <begin position="43"/>
        <end position="76"/>
    </location>
</feature>
<dbReference type="PROSITE" id="PS00028">
    <property type="entry name" value="ZINC_FINGER_C2H2_1"/>
    <property type="match status" value="1"/>
</dbReference>
<name>A0A815BY70_9BILA</name>
<dbReference type="AlphaFoldDB" id="A0A815BY70"/>
<dbReference type="EMBL" id="CAJNOH010002176">
    <property type="protein sequence ID" value="CAF1277996.1"/>
    <property type="molecule type" value="Genomic_DNA"/>
</dbReference>
<protein>
    <recommendedName>
        <fullName evidence="2">C2H2-type domain-containing protein</fullName>
    </recommendedName>
</protein>
<evidence type="ECO:0000313" key="5">
    <source>
        <dbReference type="EMBL" id="CAF1557022.1"/>
    </source>
</evidence>
<sequence length="124" mass="14084">YVQTLNNDQQLTSSSLNNIENIKSKSKIDDEEIIICRSPPSVRKVISSSNKNSSKTSINGNSTRKSNIQQSPTNDEHVRVRCKICGEILEGRSRFSQHVIRMHSHLLKKNIPESKQQQQTAIVR</sequence>
<organism evidence="4 7">
    <name type="scientific">Rotaria sordida</name>
    <dbReference type="NCBI Taxonomy" id="392033"/>
    <lineage>
        <taxon>Eukaryota</taxon>
        <taxon>Metazoa</taxon>
        <taxon>Spiralia</taxon>
        <taxon>Gnathifera</taxon>
        <taxon>Rotifera</taxon>
        <taxon>Eurotatoria</taxon>
        <taxon>Bdelloidea</taxon>
        <taxon>Philodinida</taxon>
        <taxon>Philodinidae</taxon>
        <taxon>Rotaria</taxon>
    </lineage>
</organism>
<evidence type="ECO:0000313" key="7">
    <source>
        <dbReference type="Proteomes" id="UP000663854"/>
    </source>
</evidence>
<feature type="compositionally biased region" description="Low complexity" evidence="1">
    <location>
        <begin position="46"/>
        <end position="63"/>
    </location>
</feature>
<dbReference type="Proteomes" id="UP000663870">
    <property type="component" value="Unassembled WGS sequence"/>
</dbReference>
<accession>A0A815BY70</accession>
<dbReference type="EMBL" id="CAJNOL010003309">
    <property type="protein sequence ID" value="CAF1557373.1"/>
    <property type="molecule type" value="Genomic_DNA"/>
</dbReference>
<evidence type="ECO:0000256" key="1">
    <source>
        <dbReference type="SAM" id="MobiDB-lite"/>
    </source>
</evidence>
<feature type="domain" description="C2H2-type" evidence="2">
    <location>
        <begin position="82"/>
        <end position="103"/>
    </location>
</feature>
<keyword evidence="8" id="KW-1185">Reference proteome</keyword>
<evidence type="ECO:0000313" key="8">
    <source>
        <dbReference type="Proteomes" id="UP000663870"/>
    </source>
</evidence>
<evidence type="ECO:0000313" key="6">
    <source>
        <dbReference type="EMBL" id="CAF1557373.1"/>
    </source>
</evidence>
<dbReference type="InterPro" id="IPR013087">
    <property type="entry name" value="Znf_C2H2_type"/>
</dbReference>